<protein>
    <recommendedName>
        <fullName evidence="12">ABC transporter permease</fullName>
    </recommendedName>
</protein>
<dbReference type="GO" id="GO:0005886">
    <property type="term" value="C:plasma membrane"/>
    <property type="evidence" value="ECO:0007669"/>
    <property type="project" value="UniProtKB-SubCell"/>
</dbReference>
<dbReference type="InterPro" id="IPR052157">
    <property type="entry name" value="BCAA_transport_permease"/>
</dbReference>
<gene>
    <name evidence="10" type="ORF">GCM10010094_19850</name>
</gene>
<name>A0A917QNG5_9ACTN</name>
<keyword evidence="7 9" id="KW-0472">Membrane</keyword>
<feature type="transmembrane region" description="Helical" evidence="9">
    <location>
        <begin position="6"/>
        <end position="27"/>
    </location>
</feature>
<dbReference type="InterPro" id="IPR043428">
    <property type="entry name" value="LivM-like"/>
</dbReference>
<evidence type="ECO:0000313" key="10">
    <source>
        <dbReference type="EMBL" id="GGK59539.1"/>
    </source>
</evidence>
<dbReference type="RefSeq" id="WP_189321504.1">
    <property type="nucleotide sequence ID" value="NZ_BMPQ01000004.1"/>
</dbReference>
<dbReference type="InterPro" id="IPR001851">
    <property type="entry name" value="ABC_transp_permease"/>
</dbReference>
<evidence type="ECO:0000256" key="8">
    <source>
        <dbReference type="ARBA" id="ARBA00037998"/>
    </source>
</evidence>
<keyword evidence="3" id="KW-1003">Cell membrane</keyword>
<feature type="transmembrane region" description="Helical" evidence="9">
    <location>
        <begin position="382"/>
        <end position="401"/>
    </location>
</feature>
<keyword evidence="4 9" id="KW-0812">Transmembrane</keyword>
<reference evidence="10" key="1">
    <citation type="journal article" date="2014" name="Int. J. Syst. Evol. Microbiol.">
        <title>Complete genome sequence of Corynebacterium casei LMG S-19264T (=DSM 44701T), isolated from a smear-ripened cheese.</title>
        <authorList>
            <consortium name="US DOE Joint Genome Institute (JGI-PGF)"/>
            <person name="Walter F."/>
            <person name="Albersmeier A."/>
            <person name="Kalinowski J."/>
            <person name="Ruckert C."/>
        </authorList>
    </citation>
    <scope>NUCLEOTIDE SEQUENCE</scope>
    <source>
        <strain evidence="10">JCM 3035</strain>
    </source>
</reference>
<feature type="transmembrane region" description="Helical" evidence="9">
    <location>
        <begin position="308"/>
        <end position="327"/>
    </location>
</feature>
<evidence type="ECO:0000256" key="5">
    <source>
        <dbReference type="ARBA" id="ARBA00022970"/>
    </source>
</evidence>
<dbReference type="PANTHER" id="PTHR11795">
    <property type="entry name" value="BRANCHED-CHAIN AMINO ACID TRANSPORT SYSTEM PERMEASE PROTEIN LIVH"/>
    <property type="match status" value="1"/>
</dbReference>
<dbReference type="PANTHER" id="PTHR11795:SF451">
    <property type="entry name" value="ABC TRANSPORTER PERMEASE PROTEIN"/>
    <property type="match status" value="1"/>
</dbReference>
<comment type="similarity">
    <text evidence="8">Belongs to the binding-protein-dependent transport system permease family. LivHM subfamily.</text>
</comment>
<feature type="transmembrane region" description="Helical" evidence="9">
    <location>
        <begin position="142"/>
        <end position="162"/>
    </location>
</feature>
<feature type="transmembrane region" description="Helical" evidence="9">
    <location>
        <begin position="34"/>
        <end position="51"/>
    </location>
</feature>
<comment type="subcellular location">
    <subcellularLocation>
        <location evidence="1">Cell membrane</location>
        <topology evidence="1">Multi-pass membrane protein</topology>
    </subcellularLocation>
</comment>
<dbReference type="CDD" id="cd06582">
    <property type="entry name" value="TM_PBP1_LivH_like"/>
    <property type="match status" value="1"/>
</dbReference>
<evidence type="ECO:0008006" key="12">
    <source>
        <dbReference type="Google" id="ProtNLM"/>
    </source>
</evidence>
<dbReference type="CDD" id="cd06581">
    <property type="entry name" value="TM_PBP1_LivM_like"/>
    <property type="match status" value="1"/>
</dbReference>
<evidence type="ECO:0000256" key="6">
    <source>
        <dbReference type="ARBA" id="ARBA00022989"/>
    </source>
</evidence>
<feature type="transmembrane region" description="Helical" evidence="9">
    <location>
        <begin position="333"/>
        <end position="351"/>
    </location>
</feature>
<reference evidence="10" key="2">
    <citation type="submission" date="2020-09" db="EMBL/GenBank/DDBJ databases">
        <authorList>
            <person name="Sun Q."/>
            <person name="Ohkuma M."/>
        </authorList>
    </citation>
    <scope>NUCLEOTIDE SEQUENCE</scope>
    <source>
        <strain evidence="10">JCM 3035</strain>
    </source>
</reference>
<feature type="transmembrane region" description="Helical" evidence="9">
    <location>
        <begin position="358"/>
        <end position="376"/>
    </location>
</feature>
<feature type="transmembrane region" description="Helical" evidence="9">
    <location>
        <begin position="586"/>
        <end position="607"/>
    </location>
</feature>
<feature type="transmembrane region" description="Helical" evidence="9">
    <location>
        <begin position="551"/>
        <end position="574"/>
    </location>
</feature>
<feature type="transmembrane region" description="Helical" evidence="9">
    <location>
        <begin position="465"/>
        <end position="483"/>
    </location>
</feature>
<evidence type="ECO:0000313" key="11">
    <source>
        <dbReference type="Proteomes" id="UP000637788"/>
    </source>
</evidence>
<dbReference type="GO" id="GO:0015658">
    <property type="term" value="F:branched-chain amino acid transmembrane transporter activity"/>
    <property type="evidence" value="ECO:0007669"/>
    <property type="project" value="InterPro"/>
</dbReference>
<comment type="caution">
    <text evidence="10">The sequence shown here is derived from an EMBL/GenBank/DDBJ whole genome shotgun (WGS) entry which is preliminary data.</text>
</comment>
<feature type="transmembrane region" description="Helical" evidence="9">
    <location>
        <begin position="510"/>
        <end position="531"/>
    </location>
</feature>
<feature type="transmembrane region" description="Helical" evidence="9">
    <location>
        <begin position="267"/>
        <end position="287"/>
    </location>
</feature>
<dbReference type="GO" id="GO:0006865">
    <property type="term" value="P:amino acid transport"/>
    <property type="evidence" value="ECO:0007669"/>
    <property type="project" value="UniProtKB-KW"/>
</dbReference>
<dbReference type="Proteomes" id="UP000637788">
    <property type="component" value="Unassembled WGS sequence"/>
</dbReference>
<sequence>MEQFLTFGVVGLATAAIYAIIGSGLVLTYTTAGVFNFAHGAAGMMAAFAYWQLAFGWGWPVPLALAVVLLVLAPAFALFVERVLMRPVQSLGEAERLVMTVALLTGCIALARWIWDPNTPRPLRPFFADQPAFHLGPAPVTWHQALTLGVAALIAAGLWLLLNHTRAGTEMRACVDDRALARLTGASPQRAARFAWILATQLAAVGGILIAPNIALDAQQLSLLIVSAYTAAVFGRLRSLPLTFLGALVVGWLESYLTGYLPQNDYLPGLRLAAPALLLFLALLVFPHRRLRGRERRLVRVPLPTPRGSLVFAGCVVLLAVLLATVLDEEGLISYGPAFSLGIVALSYVPLAGYAGQISLCQLSIAGIGAVVWAHLGGAGQLWALPAAVLVAAAVGAAIAVPALRLSGIYLALGTAAFAVILDRWVFTLPSFEVLGVRIALFDQGSVEVQGPNLFGWRLDSPAELLVLSAVVMAASSLAVGWLRRGRFGRGLIALRDSEAAYATLGGRPLAAKVAVFALSAAIAGLGGALYGMQQRTVTAEQFNLLANLPVFLVAVIGGLGAVGTGLFTGFAYIAPPHLLGHFGTWAHDVSTLGIALAGMGLAHNPAGVVPGLREEWAPLARDRVLLPVACGALGLLWLLYGTGLIGGAIFLVAAVLVAVALRIRATARQDGPPPAPDPVEWWGIRRPWRAEDREVIARGIAAG</sequence>
<keyword evidence="6 9" id="KW-1133">Transmembrane helix</keyword>
<keyword evidence="11" id="KW-1185">Reference proteome</keyword>
<feature type="transmembrane region" description="Helical" evidence="9">
    <location>
        <begin position="408"/>
        <end position="427"/>
    </location>
</feature>
<evidence type="ECO:0000256" key="3">
    <source>
        <dbReference type="ARBA" id="ARBA00022475"/>
    </source>
</evidence>
<evidence type="ECO:0000256" key="7">
    <source>
        <dbReference type="ARBA" id="ARBA00023136"/>
    </source>
</evidence>
<evidence type="ECO:0000256" key="4">
    <source>
        <dbReference type="ARBA" id="ARBA00022692"/>
    </source>
</evidence>
<feature type="transmembrane region" description="Helical" evidence="9">
    <location>
        <begin position="194"/>
        <end position="212"/>
    </location>
</feature>
<proteinExistence type="inferred from homology"/>
<dbReference type="EMBL" id="BMPQ01000004">
    <property type="protein sequence ID" value="GGK59539.1"/>
    <property type="molecule type" value="Genomic_DNA"/>
</dbReference>
<evidence type="ECO:0000256" key="9">
    <source>
        <dbReference type="SAM" id="Phobius"/>
    </source>
</evidence>
<feature type="transmembrane region" description="Helical" evidence="9">
    <location>
        <begin position="97"/>
        <end position="115"/>
    </location>
</feature>
<dbReference type="AlphaFoldDB" id="A0A917QNG5"/>
<evidence type="ECO:0000256" key="2">
    <source>
        <dbReference type="ARBA" id="ARBA00022448"/>
    </source>
</evidence>
<feature type="transmembrane region" description="Helical" evidence="9">
    <location>
        <begin position="627"/>
        <end position="660"/>
    </location>
</feature>
<keyword evidence="5" id="KW-0029">Amino-acid transport</keyword>
<accession>A0A917QNG5</accession>
<feature type="transmembrane region" description="Helical" evidence="9">
    <location>
        <begin position="63"/>
        <end position="85"/>
    </location>
</feature>
<evidence type="ECO:0000256" key="1">
    <source>
        <dbReference type="ARBA" id="ARBA00004651"/>
    </source>
</evidence>
<dbReference type="Pfam" id="PF02653">
    <property type="entry name" value="BPD_transp_2"/>
    <property type="match status" value="2"/>
</dbReference>
<organism evidence="10 11">
    <name type="scientific">Streptomyces flaveus</name>
    <dbReference type="NCBI Taxonomy" id="66370"/>
    <lineage>
        <taxon>Bacteria</taxon>
        <taxon>Bacillati</taxon>
        <taxon>Actinomycetota</taxon>
        <taxon>Actinomycetes</taxon>
        <taxon>Kitasatosporales</taxon>
        <taxon>Streptomycetaceae</taxon>
        <taxon>Streptomyces</taxon>
        <taxon>Streptomyces aurantiacus group</taxon>
    </lineage>
</organism>
<keyword evidence="2" id="KW-0813">Transport</keyword>